<dbReference type="InterPro" id="IPR014978">
    <property type="entry name" value="Gln-Leu-Gln_QLQ"/>
</dbReference>
<comment type="function">
    <text evidence="5">Transcription activator.</text>
</comment>
<organism evidence="9">
    <name type="scientific">Fagus sylvatica</name>
    <name type="common">Beechnut</name>
    <dbReference type="NCBI Taxonomy" id="28930"/>
    <lineage>
        <taxon>Eukaryota</taxon>
        <taxon>Viridiplantae</taxon>
        <taxon>Streptophyta</taxon>
        <taxon>Embryophyta</taxon>
        <taxon>Tracheophyta</taxon>
        <taxon>Spermatophyta</taxon>
        <taxon>Magnoliopsida</taxon>
        <taxon>eudicotyledons</taxon>
        <taxon>Gunneridae</taxon>
        <taxon>Pentapetalae</taxon>
        <taxon>rosids</taxon>
        <taxon>fabids</taxon>
        <taxon>Fagales</taxon>
        <taxon>Fagaceae</taxon>
        <taxon>Fagus</taxon>
    </lineage>
</organism>
<evidence type="ECO:0000313" key="9">
    <source>
        <dbReference type="EMBL" id="SPD28323.1"/>
    </source>
</evidence>
<feature type="region of interest" description="Disordered" evidence="6">
    <location>
        <begin position="40"/>
        <end position="60"/>
    </location>
</feature>
<dbReference type="SMART" id="SM00951">
    <property type="entry name" value="QLQ"/>
    <property type="match status" value="1"/>
</dbReference>
<evidence type="ECO:0000256" key="2">
    <source>
        <dbReference type="ARBA" id="ARBA00008122"/>
    </source>
</evidence>
<evidence type="ECO:0000259" key="7">
    <source>
        <dbReference type="PROSITE" id="PS51666"/>
    </source>
</evidence>
<dbReference type="Pfam" id="PF08879">
    <property type="entry name" value="WRC"/>
    <property type="match status" value="1"/>
</dbReference>
<feature type="compositionally biased region" description="Low complexity" evidence="6">
    <location>
        <begin position="535"/>
        <end position="551"/>
    </location>
</feature>
<proteinExistence type="inferred from homology"/>
<dbReference type="InterPro" id="IPR014977">
    <property type="entry name" value="WRC_dom"/>
</dbReference>
<dbReference type="GO" id="GO:0099402">
    <property type="term" value="P:plant organ development"/>
    <property type="evidence" value="ECO:0007669"/>
    <property type="project" value="UniProtKB-ARBA"/>
</dbReference>
<reference evidence="9" key="1">
    <citation type="submission" date="2018-02" db="EMBL/GenBank/DDBJ databases">
        <authorList>
            <person name="Cohen D.B."/>
            <person name="Kent A.D."/>
        </authorList>
    </citation>
    <scope>NUCLEOTIDE SEQUENCE</scope>
</reference>
<sequence length="563" mass="61339">MIRMDSLDKEAKRDDGKVPKLGCVKLQSIEPFTNKGIVSHHENHHRPFSSSEPDVKVGHGDGPTCNKRSITNDTYDVVGGSAAGAVVASCGADVRAVQPFDTSNTATSYHYMASKSPAGRMAGSLGFPFTNAQWKELERQAMIYKYMIASVPVPPELLIPIIRTPSDPTVSHSPLGSSSGFNLRLSSGTDPEPGRCKRTDGKKWRCSRDVALDHKYCERHLHRGRPRSRKPVEVHTNNENINNNDNIIKRTRREDYQALPTSSSPITVAFPNQTINSTGFPSQFLGPTTAQQYHQPTVASFASHKEPWSLDWMVKGAHVPMAATTDQQWHPLMQTKMGFNYENSFSNTNASMFEQSHVDEPLNQNLYAYFRNYEDPRNKDLSLSSNPDMVSTQKPHTGTTRGFFDAWSNTVSEENMANSSNMCSVSSNRRLSPSSSLTLSMGGGGNSIGEEIGQIQMGLGLIGRDQNNDNGTKSHLSNWLTPTSSIAPTPGGPLAEVLRPSTTSNHSSPILGDSSNSPAIMVSSPSGVLQRTIPSLSDSSANSSNSNLSSSGVNPEMALLWLN</sequence>
<evidence type="ECO:0000256" key="6">
    <source>
        <dbReference type="SAM" id="MobiDB-lite"/>
    </source>
</evidence>
<comment type="subcellular location">
    <subcellularLocation>
        <location evidence="1 4 5">Nucleus</location>
    </subcellularLocation>
</comment>
<evidence type="ECO:0000256" key="4">
    <source>
        <dbReference type="PROSITE-ProRule" id="PRU01002"/>
    </source>
</evidence>
<dbReference type="InterPro" id="IPR031137">
    <property type="entry name" value="GRF"/>
</dbReference>
<evidence type="ECO:0000256" key="5">
    <source>
        <dbReference type="RuleBase" id="RU367127"/>
    </source>
</evidence>
<dbReference type="GO" id="GO:0005524">
    <property type="term" value="F:ATP binding"/>
    <property type="evidence" value="ECO:0007669"/>
    <property type="project" value="UniProtKB-UniRule"/>
</dbReference>
<feature type="short sequence motif" description="Bipartite nuclear localization signal" evidence="4">
    <location>
        <begin position="195"/>
        <end position="205"/>
    </location>
</feature>
<dbReference type="GO" id="GO:0006351">
    <property type="term" value="P:DNA-templated transcription"/>
    <property type="evidence" value="ECO:0007669"/>
    <property type="project" value="UniProtKB-UniRule"/>
</dbReference>
<keyword evidence="5" id="KW-0010">Activator</keyword>
<dbReference type="GO" id="GO:0006355">
    <property type="term" value="P:regulation of DNA-templated transcription"/>
    <property type="evidence" value="ECO:0007669"/>
    <property type="project" value="InterPro"/>
</dbReference>
<evidence type="ECO:0000256" key="1">
    <source>
        <dbReference type="ARBA" id="ARBA00004123"/>
    </source>
</evidence>
<name>A0A2N9IW06_FAGSY</name>
<comment type="similarity">
    <text evidence="2 5">Belongs to the GRF family.</text>
</comment>
<accession>A0A2N9IW06</accession>
<evidence type="ECO:0000259" key="8">
    <source>
        <dbReference type="PROSITE" id="PS51667"/>
    </source>
</evidence>
<dbReference type="AlphaFoldDB" id="A0A2N9IW06"/>
<dbReference type="GO" id="GO:0005634">
    <property type="term" value="C:nucleus"/>
    <property type="evidence" value="ECO:0007669"/>
    <property type="project" value="UniProtKB-SubCell"/>
</dbReference>
<dbReference type="PANTHER" id="PTHR31602:SF101">
    <property type="entry name" value="GROWTH-REGULATING FACTOR 7"/>
    <property type="match status" value="1"/>
</dbReference>
<feature type="compositionally biased region" description="Polar residues" evidence="6">
    <location>
        <begin position="170"/>
        <end position="189"/>
    </location>
</feature>
<keyword evidence="5" id="KW-0805">Transcription regulation</keyword>
<feature type="compositionally biased region" description="Low complexity" evidence="6">
    <location>
        <begin position="424"/>
        <end position="440"/>
    </location>
</feature>
<gene>
    <name evidence="9" type="ORF">FSB_LOCUS56205</name>
</gene>
<comment type="domain">
    <text evidence="5">The QLQ domain and WRC domain may be involved in protein-protein interaction and DNA-binding, respectively.</text>
</comment>
<dbReference type="PROSITE" id="PS51667">
    <property type="entry name" value="WRC"/>
    <property type="match status" value="1"/>
</dbReference>
<evidence type="ECO:0000256" key="3">
    <source>
        <dbReference type="ARBA" id="ARBA00023242"/>
    </source>
</evidence>
<dbReference type="PANTHER" id="PTHR31602">
    <property type="entry name" value="GROWTH-REGULATING FACTOR 5"/>
    <property type="match status" value="1"/>
</dbReference>
<dbReference type="Pfam" id="PF08880">
    <property type="entry name" value="QLQ"/>
    <property type="match status" value="1"/>
</dbReference>
<keyword evidence="3 4" id="KW-0539">Nucleus</keyword>
<feature type="domain" description="WRC" evidence="8">
    <location>
        <begin position="190"/>
        <end position="234"/>
    </location>
</feature>
<feature type="domain" description="QLQ" evidence="7">
    <location>
        <begin position="128"/>
        <end position="163"/>
    </location>
</feature>
<feature type="short sequence motif" description="Bipartite nuclear localization signal" evidence="4">
    <location>
        <begin position="223"/>
        <end position="230"/>
    </location>
</feature>
<feature type="region of interest" description="Disordered" evidence="6">
    <location>
        <begin position="170"/>
        <end position="200"/>
    </location>
</feature>
<keyword evidence="5" id="KW-0804">Transcription</keyword>
<dbReference type="EMBL" id="OIVN01006226">
    <property type="protein sequence ID" value="SPD28323.1"/>
    <property type="molecule type" value="Genomic_DNA"/>
</dbReference>
<feature type="region of interest" description="Disordered" evidence="6">
    <location>
        <begin position="463"/>
        <end position="552"/>
    </location>
</feature>
<feature type="region of interest" description="Disordered" evidence="6">
    <location>
        <begin position="420"/>
        <end position="441"/>
    </location>
</feature>
<protein>
    <recommendedName>
        <fullName evidence="5">Growth-regulating factor</fullName>
    </recommendedName>
</protein>
<feature type="compositionally biased region" description="Polar residues" evidence="6">
    <location>
        <begin position="468"/>
        <end position="487"/>
    </location>
</feature>
<dbReference type="PROSITE" id="PS51666">
    <property type="entry name" value="QLQ"/>
    <property type="match status" value="1"/>
</dbReference>
<feature type="compositionally biased region" description="Polar residues" evidence="6">
    <location>
        <begin position="500"/>
        <end position="534"/>
    </location>
</feature>